<dbReference type="InterPro" id="IPR036291">
    <property type="entry name" value="NAD(P)-bd_dom_sf"/>
</dbReference>
<gene>
    <name evidence="2" type="ORF">RB614_03100</name>
</gene>
<dbReference type="InterPro" id="IPR050177">
    <property type="entry name" value="Lipid_A_modif_metabolic_enz"/>
</dbReference>
<dbReference type="SUPFAM" id="SSF51735">
    <property type="entry name" value="NAD(P)-binding Rossmann-fold domains"/>
    <property type="match status" value="1"/>
</dbReference>
<feature type="domain" description="NAD-dependent epimerase/dehydratase" evidence="1">
    <location>
        <begin position="3"/>
        <end position="217"/>
    </location>
</feature>
<proteinExistence type="predicted"/>
<dbReference type="PANTHER" id="PTHR43245">
    <property type="entry name" value="BIFUNCTIONAL POLYMYXIN RESISTANCE PROTEIN ARNA"/>
    <property type="match status" value="1"/>
</dbReference>
<evidence type="ECO:0000313" key="2">
    <source>
        <dbReference type="EMBL" id="MDQ7903500.1"/>
    </source>
</evidence>
<dbReference type="InterPro" id="IPR001509">
    <property type="entry name" value="Epimerase_deHydtase"/>
</dbReference>
<name>A0ABU0ZAW9_9ACTN</name>
<dbReference type="Gene3D" id="3.40.50.720">
    <property type="entry name" value="NAD(P)-binding Rossmann-like Domain"/>
    <property type="match status" value="1"/>
</dbReference>
<sequence length="328" mass="36360">MRILLLGGTRFVGRHIVTECLTRGDDVTVLYRAQSPSPFVGLLRHVVTDRRAPTPEAATVLAEPWDAVIDTSASDLDDLQATTALLSDVATYVMLSTCGVYSRNRQRGEEITELSPTVQARPTDPVRASATRKLRCERFLQRWFERSGVPLLIARLGLIVGAYDYSDRLAYWLERALRGGDTLVPMGPDQPVQLIDVVDVARFLRTAIDQAVAGVVNLAGCRISALDMVDAVFNCTDGGAIPRWVGEDFALANGLRPWTQVPLWLPAHSPERALMCVSSDRAVQAGLVRAPLVDTVTACLAWQTVRRGWSQQWLDRTRELQILQQWRG</sequence>
<accession>A0ABU0ZAW9</accession>
<keyword evidence="3" id="KW-1185">Reference proteome</keyword>
<dbReference type="PANTHER" id="PTHR43245:SF13">
    <property type="entry name" value="UDP-D-APIOSE_UDP-D-XYLOSE SYNTHASE 2"/>
    <property type="match status" value="1"/>
</dbReference>
<dbReference type="Pfam" id="PF01370">
    <property type="entry name" value="Epimerase"/>
    <property type="match status" value="1"/>
</dbReference>
<dbReference type="RefSeq" id="WP_308710766.1">
    <property type="nucleotide sequence ID" value="NZ_JAVHUY010000002.1"/>
</dbReference>
<protein>
    <submittedName>
        <fullName evidence="2">NAD-dependent epimerase/dehydratase family protein</fullName>
    </submittedName>
</protein>
<reference evidence="2 3" key="1">
    <citation type="submission" date="2023-08" db="EMBL/GenBank/DDBJ databases">
        <title>Phytohabitans sansha sp. nov., isolated from marine sediment.</title>
        <authorList>
            <person name="Zhao Y."/>
            <person name="Yi K."/>
        </authorList>
    </citation>
    <scope>NUCLEOTIDE SEQUENCE [LARGE SCALE GENOMIC DNA]</scope>
    <source>
        <strain evidence="2 3">ZYX-F-186</strain>
    </source>
</reference>
<dbReference type="Proteomes" id="UP001230908">
    <property type="component" value="Unassembled WGS sequence"/>
</dbReference>
<evidence type="ECO:0000259" key="1">
    <source>
        <dbReference type="Pfam" id="PF01370"/>
    </source>
</evidence>
<dbReference type="EMBL" id="JAVHUY010000002">
    <property type="protein sequence ID" value="MDQ7903500.1"/>
    <property type="molecule type" value="Genomic_DNA"/>
</dbReference>
<evidence type="ECO:0000313" key="3">
    <source>
        <dbReference type="Proteomes" id="UP001230908"/>
    </source>
</evidence>
<comment type="caution">
    <text evidence="2">The sequence shown here is derived from an EMBL/GenBank/DDBJ whole genome shotgun (WGS) entry which is preliminary data.</text>
</comment>
<organism evidence="2 3">
    <name type="scientific">Phytohabitans maris</name>
    <dbReference type="NCBI Taxonomy" id="3071409"/>
    <lineage>
        <taxon>Bacteria</taxon>
        <taxon>Bacillati</taxon>
        <taxon>Actinomycetota</taxon>
        <taxon>Actinomycetes</taxon>
        <taxon>Micromonosporales</taxon>
        <taxon>Micromonosporaceae</taxon>
    </lineage>
</organism>